<evidence type="ECO:0000313" key="1">
    <source>
        <dbReference type="EMBL" id="MEA5610839.1"/>
    </source>
</evidence>
<evidence type="ECO:0000313" key="2">
    <source>
        <dbReference type="Proteomes" id="UP001303285"/>
    </source>
</evidence>
<organism evidence="1 2">
    <name type="scientific">Nodularia spumigena UHCC 0060</name>
    <dbReference type="NCBI Taxonomy" id="3110300"/>
    <lineage>
        <taxon>Bacteria</taxon>
        <taxon>Bacillati</taxon>
        <taxon>Cyanobacteriota</taxon>
        <taxon>Cyanophyceae</taxon>
        <taxon>Nostocales</taxon>
        <taxon>Nodulariaceae</taxon>
        <taxon>Nodularia</taxon>
    </lineage>
</organism>
<reference evidence="1 2" key="1">
    <citation type="submission" date="2023-12" db="EMBL/GenBank/DDBJ databases">
        <title>Baltic Sea Cyanobacteria.</title>
        <authorList>
            <person name="Delbaje E."/>
            <person name="Fewer D.P."/>
            <person name="Shishido T.K."/>
        </authorList>
    </citation>
    <scope>NUCLEOTIDE SEQUENCE [LARGE SCALE GENOMIC DNA]</scope>
    <source>
        <strain evidence="1 2">UHCC 0060</strain>
    </source>
</reference>
<dbReference type="RefSeq" id="WP_323244722.1">
    <property type="nucleotide sequence ID" value="NZ_JAYGHK010000152.1"/>
</dbReference>
<proteinExistence type="predicted"/>
<protein>
    <submittedName>
        <fullName evidence="1">Uncharacterized protein</fullName>
    </submittedName>
</protein>
<name>A0ABU5UYL3_NODSP</name>
<accession>A0ABU5UYL3</accession>
<comment type="caution">
    <text evidence="1">The sequence shown here is derived from an EMBL/GenBank/DDBJ whole genome shotgun (WGS) entry which is preliminary data.</text>
</comment>
<sequence>MLRLYASSVTKLLENPSTPDRNAWAFGHALIEYWTQDLTIEQLRTRFNYYLQS</sequence>
<dbReference type="Proteomes" id="UP001303285">
    <property type="component" value="Unassembled WGS sequence"/>
</dbReference>
<keyword evidence="2" id="KW-1185">Reference proteome</keyword>
<dbReference type="EMBL" id="JAYGHK010000152">
    <property type="protein sequence ID" value="MEA5610839.1"/>
    <property type="molecule type" value="Genomic_DNA"/>
</dbReference>
<gene>
    <name evidence="1" type="ORF">VB695_22720</name>
</gene>